<evidence type="ECO:0000256" key="1">
    <source>
        <dbReference type="SAM" id="Phobius"/>
    </source>
</evidence>
<protein>
    <submittedName>
        <fullName evidence="2">Uncharacterized protein</fullName>
    </submittedName>
</protein>
<dbReference type="EMBL" id="JAUHHV010000025">
    <property type="protein sequence ID" value="KAK1405818.1"/>
    <property type="molecule type" value="Genomic_DNA"/>
</dbReference>
<sequence>MDAQHSRGHIMHKTYSGQSLTLLDPLLSRLLSIVDPKIEVMSGYPANCSVWLTVYYQRKSRQWSYEWYDRVGYHRPSELGSSMECLMREAEFTGLSLYYLRNKQNRTTLLLCQLMANALVAGVWLLAADRRGYAARIDEATGGDIRDGLATGYLYSAAGRDYRLSLFWRTPSG</sequence>
<organism evidence="2 3">
    <name type="scientific">Tagetes erecta</name>
    <name type="common">African marigold</name>
    <dbReference type="NCBI Taxonomy" id="13708"/>
    <lineage>
        <taxon>Eukaryota</taxon>
        <taxon>Viridiplantae</taxon>
        <taxon>Streptophyta</taxon>
        <taxon>Embryophyta</taxon>
        <taxon>Tracheophyta</taxon>
        <taxon>Spermatophyta</taxon>
        <taxon>Magnoliopsida</taxon>
        <taxon>eudicotyledons</taxon>
        <taxon>Gunneridae</taxon>
        <taxon>Pentapetalae</taxon>
        <taxon>asterids</taxon>
        <taxon>campanulids</taxon>
        <taxon>Asterales</taxon>
        <taxon>Asteraceae</taxon>
        <taxon>Asteroideae</taxon>
        <taxon>Heliantheae alliance</taxon>
        <taxon>Tageteae</taxon>
        <taxon>Tagetes</taxon>
    </lineage>
</organism>
<keyword evidence="1" id="KW-0472">Membrane</keyword>
<gene>
    <name evidence="2" type="ORF">QVD17_42509</name>
</gene>
<dbReference type="Proteomes" id="UP001229421">
    <property type="component" value="Unassembled WGS sequence"/>
</dbReference>
<accession>A0AAD8JL71</accession>
<evidence type="ECO:0000313" key="2">
    <source>
        <dbReference type="EMBL" id="KAK1405818.1"/>
    </source>
</evidence>
<comment type="caution">
    <text evidence="2">The sequence shown here is derived from an EMBL/GenBank/DDBJ whole genome shotgun (WGS) entry which is preliminary data.</text>
</comment>
<evidence type="ECO:0000313" key="3">
    <source>
        <dbReference type="Proteomes" id="UP001229421"/>
    </source>
</evidence>
<name>A0AAD8JL71_TARER</name>
<keyword evidence="1" id="KW-0812">Transmembrane</keyword>
<keyword evidence="3" id="KW-1185">Reference proteome</keyword>
<feature type="transmembrane region" description="Helical" evidence="1">
    <location>
        <begin position="108"/>
        <end position="127"/>
    </location>
</feature>
<keyword evidence="1" id="KW-1133">Transmembrane helix</keyword>
<proteinExistence type="predicted"/>
<reference evidence="2" key="1">
    <citation type="journal article" date="2023" name="bioRxiv">
        <title>Improved chromosome-level genome assembly for marigold (Tagetes erecta).</title>
        <authorList>
            <person name="Jiang F."/>
            <person name="Yuan L."/>
            <person name="Wang S."/>
            <person name="Wang H."/>
            <person name="Xu D."/>
            <person name="Wang A."/>
            <person name="Fan W."/>
        </authorList>
    </citation>
    <scope>NUCLEOTIDE SEQUENCE</scope>
    <source>
        <strain evidence="2">WSJ</strain>
        <tissue evidence="2">Leaf</tissue>
    </source>
</reference>
<dbReference type="AlphaFoldDB" id="A0AAD8JL71"/>